<dbReference type="InterPro" id="IPR036397">
    <property type="entry name" value="RNaseH_sf"/>
</dbReference>
<dbReference type="Gene3D" id="3.30.420.10">
    <property type="entry name" value="Ribonuclease H-like superfamily/Ribonuclease H"/>
    <property type="match status" value="1"/>
</dbReference>
<dbReference type="STRING" id="763407.A0A167JBX2"/>
<evidence type="ECO:0000313" key="1">
    <source>
        <dbReference type="EMBL" id="OAD65669.1"/>
    </source>
</evidence>
<sequence>DESMFMVKGNDSDASVICKTRERFQQRHIFPTVKFGKGSVTVCGCFWTGGSRPLVALEGSVNKDVYVDCLSNDFDPWYQKLNEEHDTFFTFQEDGASCHTGSYTTWWKSHWQIKQFDY</sequence>
<dbReference type="InParanoid" id="A0A167JBX2"/>
<keyword evidence="2" id="KW-1185">Reference proteome</keyword>
<dbReference type="AlphaFoldDB" id="A0A167JBX2"/>
<accession>A0A167JBX2</accession>
<organism evidence="1 2">
    <name type="scientific">Phycomyces blakesleeanus (strain ATCC 8743b / DSM 1359 / FGSC 10004 / NBRC 33097 / NRRL 1555)</name>
    <dbReference type="NCBI Taxonomy" id="763407"/>
    <lineage>
        <taxon>Eukaryota</taxon>
        <taxon>Fungi</taxon>
        <taxon>Fungi incertae sedis</taxon>
        <taxon>Mucoromycota</taxon>
        <taxon>Mucoromycotina</taxon>
        <taxon>Mucoromycetes</taxon>
        <taxon>Mucorales</taxon>
        <taxon>Phycomycetaceae</taxon>
        <taxon>Phycomyces</taxon>
    </lineage>
</organism>
<dbReference type="GO" id="GO:0003676">
    <property type="term" value="F:nucleic acid binding"/>
    <property type="evidence" value="ECO:0007669"/>
    <property type="project" value="InterPro"/>
</dbReference>
<dbReference type="EMBL" id="KV441008">
    <property type="protein sequence ID" value="OAD65669.1"/>
    <property type="molecule type" value="Genomic_DNA"/>
</dbReference>
<evidence type="ECO:0000313" key="2">
    <source>
        <dbReference type="Proteomes" id="UP000077315"/>
    </source>
</evidence>
<evidence type="ECO:0008006" key="3">
    <source>
        <dbReference type="Google" id="ProtNLM"/>
    </source>
</evidence>
<gene>
    <name evidence="1" type="ORF">PHYBLDRAFT_119888</name>
</gene>
<feature type="non-terminal residue" evidence="1">
    <location>
        <position position="1"/>
    </location>
</feature>
<protein>
    <recommendedName>
        <fullName evidence="3">Tc1-like transposase DDE domain-containing protein</fullName>
    </recommendedName>
</protein>
<dbReference type="GeneID" id="28989623"/>
<proteinExistence type="predicted"/>
<dbReference type="OrthoDB" id="2201802at2759"/>
<name>A0A167JBX2_PHYB8</name>
<dbReference type="Proteomes" id="UP000077315">
    <property type="component" value="Unassembled WGS sequence"/>
</dbReference>
<dbReference type="VEuPathDB" id="FungiDB:PHYBLDRAFT_119888"/>
<reference evidence="2" key="1">
    <citation type="submission" date="2015-06" db="EMBL/GenBank/DDBJ databases">
        <title>Expansion of signal transduction pathways in fungi by whole-genome duplication.</title>
        <authorList>
            <consortium name="DOE Joint Genome Institute"/>
            <person name="Corrochano L.M."/>
            <person name="Kuo A."/>
            <person name="Marcet-Houben M."/>
            <person name="Polaino S."/>
            <person name="Salamov A."/>
            <person name="Villalobos J.M."/>
            <person name="Alvarez M.I."/>
            <person name="Avalos J."/>
            <person name="Benito E.P."/>
            <person name="Benoit I."/>
            <person name="Burger G."/>
            <person name="Camino L.P."/>
            <person name="Canovas D."/>
            <person name="Cerda-Olmedo E."/>
            <person name="Cheng J.-F."/>
            <person name="Dominguez A."/>
            <person name="Elias M."/>
            <person name="Eslava A.P."/>
            <person name="Glaser F."/>
            <person name="Grimwood J."/>
            <person name="Gutierrez G."/>
            <person name="Heitman J."/>
            <person name="Henrissat B."/>
            <person name="Iturriaga E.A."/>
            <person name="Lang B.F."/>
            <person name="Lavin J.L."/>
            <person name="Lee S."/>
            <person name="Li W."/>
            <person name="Lindquist E."/>
            <person name="Lopez-Garcia S."/>
            <person name="Luque E.M."/>
            <person name="Marcos A.T."/>
            <person name="Martin J."/>
            <person name="McCluskey K."/>
            <person name="Medina H.R."/>
            <person name="Miralles-Duran A."/>
            <person name="Miyazaki A."/>
            <person name="Munoz-Torres E."/>
            <person name="Oguiza J.A."/>
            <person name="Ohm R."/>
            <person name="Olmedo M."/>
            <person name="Orejas M."/>
            <person name="Ortiz-Castellanos L."/>
            <person name="Pisabarro A.G."/>
            <person name="Rodriguez-Romero J."/>
            <person name="Ruiz-Herrera J."/>
            <person name="Ruiz-Vazquez R."/>
            <person name="Sanz C."/>
            <person name="Schackwitz W."/>
            <person name="Schmutz J."/>
            <person name="Shahriari M."/>
            <person name="Shelest E."/>
            <person name="Silva-Franco F."/>
            <person name="Soanes D."/>
            <person name="Syed K."/>
            <person name="Tagua V.G."/>
            <person name="Talbot N.J."/>
            <person name="Thon M."/>
            <person name="De vries R.P."/>
            <person name="Wiebenga A."/>
            <person name="Yadav J.S."/>
            <person name="Braun E.L."/>
            <person name="Baker S."/>
            <person name="Garre V."/>
            <person name="Horwitz B."/>
            <person name="Torres-Martinez S."/>
            <person name="Idnurm A."/>
            <person name="Herrera-Estrella A."/>
            <person name="Gabaldon T."/>
            <person name="Grigoriev I.V."/>
        </authorList>
    </citation>
    <scope>NUCLEOTIDE SEQUENCE [LARGE SCALE GENOMIC DNA]</scope>
    <source>
        <strain evidence="2">NRRL 1555(-)</strain>
    </source>
</reference>
<dbReference type="RefSeq" id="XP_018283709.1">
    <property type="nucleotide sequence ID" value="XM_018428717.1"/>
</dbReference>